<name>A0A1Y6D3I4_9GAMM</name>
<evidence type="ECO:0000313" key="2">
    <source>
        <dbReference type="EMBL" id="SMF96980.1"/>
    </source>
</evidence>
<dbReference type="RefSeq" id="WP_085215436.1">
    <property type="nucleotide sequence ID" value="NZ_FXAM01000001.1"/>
</dbReference>
<dbReference type="EMBL" id="FXAM01000001">
    <property type="protein sequence ID" value="SMF96980.1"/>
    <property type="molecule type" value="Genomic_DNA"/>
</dbReference>
<dbReference type="EMBL" id="FXAM01000001">
    <property type="protein sequence ID" value="SMF96564.1"/>
    <property type="molecule type" value="Genomic_DNA"/>
</dbReference>
<keyword evidence="3" id="KW-1185">Reference proteome</keyword>
<dbReference type="AlphaFoldDB" id="A0A1Y6D3I4"/>
<sequence length="195" mass="20380">MSLSEAIQALRKAVPVPWVPSAENRREPPEALPAVAVPWVPPVPSEKSGIQPRNENAQPLTVEALAALVAKAARHHGLDPADLWAFLSLDDIAALQAGAPDLPGALWAFAESRSLTGDRTGGGHDAPFPGTGTVEPTGGLQPVRCGDCAAFQPDTIGDGTGIGRCGRGIEPGGGPLFPRVERYCRGFQGNPWMPE</sequence>
<reference evidence="2 3" key="1">
    <citation type="submission" date="2016-12" db="EMBL/GenBank/DDBJ databases">
        <authorList>
            <person name="Song W.-J."/>
            <person name="Kurnit D.M."/>
        </authorList>
    </citation>
    <scope>NUCLEOTIDE SEQUENCE [LARGE SCALE GENOMIC DNA]</scope>
    <source>
        <strain evidence="2 3">175</strain>
    </source>
</reference>
<evidence type="ECO:0000313" key="3">
    <source>
        <dbReference type="Proteomes" id="UP000192923"/>
    </source>
</evidence>
<dbReference type="STRING" id="1760988.SAMN02949497_3966"/>
<organism evidence="2 3">
    <name type="scientific">Methylomagnum ishizawai</name>
    <dbReference type="NCBI Taxonomy" id="1760988"/>
    <lineage>
        <taxon>Bacteria</taxon>
        <taxon>Pseudomonadati</taxon>
        <taxon>Pseudomonadota</taxon>
        <taxon>Gammaproteobacteria</taxon>
        <taxon>Methylococcales</taxon>
        <taxon>Methylococcaceae</taxon>
        <taxon>Methylomagnum</taxon>
    </lineage>
</organism>
<gene>
    <name evidence="1" type="ORF">SAMN02949497_3966</name>
    <name evidence="2" type="ORF">SAMN02949497_4394</name>
</gene>
<proteinExistence type="predicted"/>
<evidence type="ECO:0000313" key="1">
    <source>
        <dbReference type="EMBL" id="SMF96564.1"/>
    </source>
</evidence>
<accession>A0A1Y6D3I4</accession>
<dbReference type="Proteomes" id="UP000192923">
    <property type="component" value="Unassembled WGS sequence"/>
</dbReference>
<protein>
    <submittedName>
        <fullName evidence="2">Uncharacterized protein</fullName>
    </submittedName>
</protein>